<protein>
    <submittedName>
        <fullName evidence="4">Sterile alpha and TIR motif-containing protein 1-like</fullName>
    </submittedName>
</protein>
<dbReference type="InParanoid" id="A0A1V9X6Z4"/>
<sequence length="50" mass="5800">MSLQLHKIEEIVEAIDADCNIIPITDNFTWPDVNELPEDIKPILYYNAIK</sequence>
<dbReference type="AlphaFoldDB" id="A0A1V9X6Z4"/>
<gene>
    <name evidence="4" type="ORF">BIW11_04452</name>
</gene>
<dbReference type="GO" id="GO:0003953">
    <property type="term" value="F:NAD+ nucleosidase activity"/>
    <property type="evidence" value="ECO:0007669"/>
    <property type="project" value="InterPro"/>
</dbReference>
<comment type="subcellular location">
    <subcellularLocation>
        <location evidence="1">Cytoplasm</location>
    </subcellularLocation>
</comment>
<accession>A0A1V9X6Z4</accession>
<evidence type="ECO:0000313" key="4">
    <source>
        <dbReference type="EMBL" id="OQR69042.1"/>
    </source>
</evidence>
<evidence type="ECO:0000313" key="5">
    <source>
        <dbReference type="Proteomes" id="UP000192247"/>
    </source>
</evidence>
<dbReference type="PANTHER" id="PTHR22998:SF1">
    <property type="entry name" value="NAD(+) HYDROLASE SARM1"/>
    <property type="match status" value="1"/>
</dbReference>
<dbReference type="Proteomes" id="UP000192247">
    <property type="component" value="Unassembled WGS sequence"/>
</dbReference>
<comment type="caution">
    <text evidence="4">The sequence shown here is derived from an EMBL/GenBank/DDBJ whole genome shotgun (WGS) entry which is preliminary data.</text>
</comment>
<evidence type="ECO:0000256" key="2">
    <source>
        <dbReference type="ARBA" id="ARBA00022490"/>
    </source>
</evidence>
<dbReference type="GO" id="GO:0034128">
    <property type="term" value="P:negative regulation of MyD88-independent toll-like receptor signaling pathway"/>
    <property type="evidence" value="ECO:0007669"/>
    <property type="project" value="InterPro"/>
</dbReference>
<keyword evidence="5" id="KW-1185">Reference proteome</keyword>
<dbReference type="GO" id="GO:0035591">
    <property type="term" value="F:signaling adaptor activity"/>
    <property type="evidence" value="ECO:0007669"/>
    <property type="project" value="InterPro"/>
</dbReference>
<proteinExistence type="predicted"/>
<dbReference type="GO" id="GO:0048678">
    <property type="term" value="P:response to axon injury"/>
    <property type="evidence" value="ECO:0007669"/>
    <property type="project" value="InterPro"/>
</dbReference>
<dbReference type="EMBL" id="MNPL01022426">
    <property type="protein sequence ID" value="OQR69042.1"/>
    <property type="molecule type" value="Genomic_DNA"/>
</dbReference>
<reference evidence="4 5" key="1">
    <citation type="journal article" date="2017" name="Gigascience">
        <title>Draft genome of the honey bee ectoparasitic mite, Tropilaelaps mercedesae, is shaped by the parasitic life history.</title>
        <authorList>
            <person name="Dong X."/>
            <person name="Armstrong S.D."/>
            <person name="Xia D."/>
            <person name="Makepeace B.L."/>
            <person name="Darby A.C."/>
            <person name="Kadowaki T."/>
        </authorList>
    </citation>
    <scope>NUCLEOTIDE SEQUENCE [LARGE SCALE GENOMIC DNA]</scope>
    <source>
        <strain evidence="4">Wuxi-XJTLU</strain>
    </source>
</reference>
<organism evidence="4 5">
    <name type="scientific">Tropilaelaps mercedesae</name>
    <dbReference type="NCBI Taxonomy" id="418985"/>
    <lineage>
        <taxon>Eukaryota</taxon>
        <taxon>Metazoa</taxon>
        <taxon>Ecdysozoa</taxon>
        <taxon>Arthropoda</taxon>
        <taxon>Chelicerata</taxon>
        <taxon>Arachnida</taxon>
        <taxon>Acari</taxon>
        <taxon>Parasitiformes</taxon>
        <taxon>Mesostigmata</taxon>
        <taxon>Gamasina</taxon>
        <taxon>Dermanyssoidea</taxon>
        <taxon>Laelapidae</taxon>
        <taxon>Tropilaelaps</taxon>
    </lineage>
</organism>
<dbReference type="GO" id="GO:0005737">
    <property type="term" value="C:cytoplasm"/>
    <property type="evidence" value="ECO:0007669"/>
    <property type="project" value="UniProtKB-SubCell"/>
</dbReference>
<keyword evidence="2" id="KW-0963">Cytoplasm</keyword>
<evidence type="ECO:0000256" key="3">
    <source>
        <dbReference type="ARBA" id="ARBA00022737"/>
    </source>
</evidence>
<name>A0A1V9X6Z4_9ACAR</name>
<evidence type="ECO:0000256" key="1">
    <source>
        <dbReference type="ARBA" id="ARBA00004496"/>
    </source>
</evidence>
<dbReference type="PANTHER" id="PTHR22998">
    <property type="entry name" value="SARM1"/>
    <property type="match status" value="1"/>
</dbReference>
<dbReference type="OrthoDB" id="202764at2759"/>
<keyword evidence="3" id="KW-0677">Repeat</keyword>
<dbReference type="InterPro" id="IPR039184">
    <property type="entry name" value="SARM1"/>
</dbReference>
<dbReference type="STRING" id="418985.A0A1V9X6Z4"/>